<evidence type="ECO:0000256" key="1">
    <source>
        <dbReference type="SAM" id="Phobius"/>
    </source>
</evidence>
<comment type="caution">
    <text evidence="3">The sequence shown here is derived from an EMBL/GenBank/DDBJ whole genome shotgun (WGS) entry which is preliminary data.</text>
</comment>
<evidence type="ECO:0000259" key="2">
    <source>
        <dbReference type="PROSITE" id="PS51704"/>
    </source>
</evidence>
<evidence type="ECO:0000313" key="4">
    <source>
        <dbReference type="Proteomes" id="UP000229740"/>
    </source>
</evidence>
<dbReference type="Pfam" id="PF10110">
    <property type="entry name" value="GPDPase_memb"/>
    <property type="match status" value="1"/>
</dbReference>
<dbReference type="SUPFAM" id="SSF51695">
    <property type="entry name" value="PLC-like phosphodiesterases"/>
    <property type="match status" value="1"/>
</dbReference>
<keyword evidence="1" id="KW-1133">Transmembrane helix</keyword>
<feature type="transmembrane region" description="Helical" evidence="1">
    <location>
        <begin position="329"/>
        <end position="349"/>
    </location>
</feature>
<reference evidence="3 4" key="1">
    <citation type="submission" date="2017-10" db="EMBL/GenBank/DDBJ databases">
        <title>Novel microbial diversity and functional potential in the marine mammal oral microbiome.</title>
        <authorList>
            <person name="Dudek N.K."/>
            <person name="Sun C.L."/>
            <person name="Burstein D."/>
            <person name="Kantor R.S."/>
            <person name="Aliaga Goltsman D.S."/>
            <person name="Bik E.M."/>
            <person name="Thomas B.C."/>
            <person name="Banfield J.F."/>
            <person name="Relman D.A."/>
        </authorList>
    </citation>
    <scope>NUCLEOTIDE SEQUENCE [LARGE SCALE GENOMIC DNA]</scope>
    <source>
        <strain evidence="3">DOLZORAL124_49_17</strain>
    </source>
</reference>
<dbReference type="Proteomes" id="UP000229740">
    <property type="component" value="Unassembled WGS sequence"/>
</dbReference>
<dbReference type="EMBL" id="PDPS01000025">
    <property type="protein sequence ID" value="PID57752.1"/>
    <property type="molecule type" value="Genomic_DNA"/>
</dbReference>
<keyword evidence="1" id="KW-0472">Membrane</keyword>
<dbReference type="PANTHER" id="PTHR46211">
    <property type="entry name" value="GLYCEROPHOSPHORYL DIESTER PHOSPHODIESTERASE"/>
    <property type="match status" value="1"/>
</dbReference>
<name>A0A2G6E7A3_9BACT</name>
<evidence type="ECO:0000313" key="3">
    <source>
        <dbReference type="EMBL" id="PID57752.1"/>
    </source>
</evidence>
<dbReference type="InterPro" id="IPR018476">
    <property type="entry name" value="GlyceroP-diester-Pdiesterase_M"/>
</dbReference>
<feature type="transmembrane region" description="Helical" evidence="1">
    <location>
        <begin position="261"/>
        <end position="285"/>
    </location>
</feature>
<proteinExistence type="predicted"/>
<dbReference type="Pfam" id="PF03009">
    <property type="entry name" value="GDPD"/>
    <property type="match status" value="1"/>
</dbReference>
<dbReference type="AlphaFoldDB" id="A0A2G6E7A3"/>
<feature type="transmembrane region" description="Helical" evidence="1">
    <location>
        <begin position="110"/>
        <end position="140"/>
    </location>
</feature>
<dbReference type="PANTHER" id="PTHR46211:SF8">
    <property type="entry name" value="PHOSPHODIESTERASE"/>
    <property type="match status" value="1"/>
</dbReference>
<dbReference type="PROSITE" id="PS51704">
    <property type="entry name" value="GP_PDE"/>
    <property type="match status" value="1"/>
</dbReference>
<accession>A0A2G6E7A3</accession>
<dbReference type="Gene3D" id="3.20.20.190">
    <property type="entry name" value="Phosphatidylinositol (PI) phosphodiesterase"/>
    <property type="match status" value="1"/>
</dbReference>
<feature type="transmembrane region" description="Helical" evidence="1">
    <location>
        <begin position="72"/>
        <end position="98"/>
    </location>
</feature>
<protein>
    <recommendedName>
        <fullName evidence="2">GP-PDE domain-containing protein</fullName>
    </recommendedName>
</protein>
<dbReference type="GO" id="GO:0008081">
    <property type="term" value="F:phosphoric diester hydrolase activity"/>
    <property type="evidence" value="ECO:0007669"/>
    <property type="project" value="InterPro"/>
</dbReference>
<feature type="transmembrane region" description="Helical" evidence="1">
    <location>
        <begin position="171"/>
        <end position="195"/>
    </location>
</feature>
<feature type="transmembrane region" description="Helical" evidence="1">
    <location>
        <begin position="229"/>
        <end position="255"/>
    </location>
</feature>
<dbReference type="InterPro" id="IPR030395">
    <property type="entry name" value="GP_PDE_dom"/>
</dbReference>
<dbReference type="GO" id="GO:0006629">
    <property type="term" value="P:lipid metabolic process"/>
    <property type="evidence" value="ECO:0007669"/>
    <property type="project" value="InterPro"/>
</dbReference>
<organism evidence="3 4">
    <name type="scientific">candidate division KSB3 bacterium</name>
    <dbReference type="NCBI Taxonomy" id="2044937"/>
    <lineage>
        <taxon>Bacteria</taxon>
        <taxon>candidate division KSB3</taxon>
    </lineage>
</organism>
<feature type="transmembrane region" description="Helical" evidence="1">
    <location>
        <begin position="21"/>
        <end position="42"/>
    </location>
</feature>
<dbReference type="InterPro" id="IPR017946">
    <property type="entry name" value="PLC-like_Pdiesterase_TIM-brl"/>
</dbReference>
<keyword evidence="1" id="KW-0812">Transmembrane</keyword>
<feature type="domain" description="GP-PDE" evidence="2">
    <location>
        <begin position="363"/>
        <end position="568"/>
    </location>
</feature>
<sequence>MKNHTKINTFAIKGRVMWLYIKFQLISKLMVSIVLLPLFYFVTEMLIKSSGRTNISSGDYISFFTSLSGIPVIILGVLILVLILGIDINTFIILSALIEENKLNIKIKDIFIAVFKSLTCFFSPIGLVLVTFVAIILPLVNVGIAMGPLQDFAIPNFISAVIVANPLYLSAYITVLVCLTAMSIVYIFTLHFILIENQSISQALKSSKELMKEYWKKFLVDYIWTNVKIVALCVVLGAVWIGVLILAATGIRIVYPDEEMLTILIIISIVEVFGFFAFLAVPINISILTKLFYKYHESAGKKVSIKLKHNASQLDTDDLYRRIKVRTKLELLTVLIAIFGLNVLMSIVAKENFATLFNTTIKIELIAHRGGGDLGAENTVYGIQQAIAEQAAWTEIDVQRTKDGKYIINHDVSFKRVAGVDKKPSEMTLSEIKQLKVKDEFKPNNPSQPVATLEDILDVSKGNIGVFVELKGETADQQMVDDVVKMIKSKNMLDECVILSLDYDMIDYTEKQYPEIKTGFLYFFSVGELQNLQGDYLIMEEREAKVVKKRLFGQLIPLSQLSSLFTQG</sequence>
<gene>
    <name evidence="3" type="ORF">CSB45_05875</name>
</gene>